<reference evidence="10 11" key="1">
    <citation type="submission" date="2015-06" db="EMBL/GenBank/DDBJ databases">
        <authorList>
            <person name="Wibberg Daniel"/>
        </authorList>
    </citation>
    <scope>NUCLEOTIDE SEQUENCE [LARGE SCALE GENOMIC DNA]</scope>
    <source>
        <strain evidence="10 11">T3/55T</strain>
    </source>
</reference>
<dbReference type="Gene3D" id="2.60.120.1290">
    <property type="match status" value="1"/>
</dbReference>
<dbReference type="PIRSF" id="PIRSF037894">
    <property type="entry name" value="Subtilisin_rel_CspABC"/>
    <property type="match status" value="1"/>
</dbReference>
<feature type="domain" description="Peptidase S8/S53" evidence="8">
    <location>
        <begin position="124"/>
        <end position="313"/>
    </location>
</feature>
<dbReference type="CDD" id="cd07478">
    <property type="entry name" value="Peptidases_S8_CspA-like"/>
    <property type="match status" value="1"/>
</dbReference>
<dbReference type="InterPro" id="IPR050131">
    <property type="entry name" value="Peptidase_S8_subtilisin-like"/>
</dbReference>
<evidence type="ECO:0000256" key="3">
    <source>
        <dbReference type="ARBA" id="ARBA00022801"/>
    </source>
</evidence>
<dbReference type="GO" id="GO:0004252">
    <property type="term" value="F:serine-type endopeptidase activity"/>
    <property type="evidence" value="ECO:0007669"/>
    <property type="project" value="UniProtKB-UniRule"/>
</dbReference>
<evidence type="ECO:0000259" key="9">
    <source>
        <dbReference type="Pfam" id="PF18425"/>
    </source>
</evidence>
<feature type="domain" description="Csp protease B prodomain" evidence="9">
    <location>
        <begin position="10"/>
        <end position="97"/>
    </location>
</feature>
<dbReference type="PANTHER" id="PTHR43806:SF11">
    <property type="entry name" value="CEREVISIN-RELATED"/>
    <property type="match status" value="1"/>
</dbReference>
<dbReference type="RefSeq" id="WP_146039186.1">
    <property type="nucleotide sequence ID" value="NZ_CVTD020000022.1"/>
</dbReference>
<dbReference type="InterPro" id="IPR022398">
    <property type="entry name" value="Peptidase_S8_His-AS"/>
</dbReference>
<feature type="active site" description="Charge relay system" evidence="5 6">
    <location>
        <position position="202"/>
    </location>
</feature>
<evidence type="ECO:0000256" key="5">
    <source>
        <dbReference type="PIRSR" id="PIRSR615500-1"/>
    </source>
</evidence>
<dbReference type="PRINTS" id="PR00723">
    <property type="entry name" value="SUBTILISIN"/>
</dbReference>
<dbReference type="InterPro" id="IPR017310">
    <property type="entry name" value="Pept_S8A_subtilisin_clostridia"/>
</dbReference>
<evidence type="ECO:0000259" key="8">
    <source>
        <dbReference type="Pfam" id="PF00082"/>
    </source>
</evidence>
<feature type="domain" description="Peptidase S8/S53" evidence="8">
    <location>
        <begin position="447"/>
        <end position="571"/>
    </location>
</feature>
<dbReference type="Gene3D" id="3.30.70.2980">
    <property type="match status" value="1"/>
</dbReference>
<keyword evidence="3 6" id="KW-0378">Hydrolase</keyword>
<dbReference type="EMBL" id="CVTD020000022">
    <property type="protein sequence ID" value="CRZ35117.1"/>
    <property type="molecule type" value="Genomic_DNA"/>
</dbReference>
<dbReference type="InterPro" id="IPR023828">
    <property type="entry name" value="Peptidase_S8_Ser-AS"/>
</dbReference>
<dbReference type="GO" id="GO:0006508">
    <property type="term" value="P:proteolysis"/>
    <property type="evidence" value="ECO:0007669"/>
    <property type="project" value="UniProtKB-KW"/>
</dbReference>
<dbReference type="PROSITE" id="PS00138">
    <property type="entry name" value="SUBTILASE_SER"/>
    <property type="match status" value="1"/>
</dbReference>
<evidence type="ECO:0000256" key="1">
    <source>
        <dbReference type="ARBA" id="ARBA00011073"/>
    </source>
</evidence>
<dbReference type="SUPFAM" id="SSF52743">
    <property type="entry name" value="Subtilisin-like"/>
    <property type="match status" value="1"/>
</dbReference>
<sequence>MTNGGINSGKVENQLNLALDVPEEFRDRTLDLNVGYSPQTNLWELIIKYNGTLERIANELGIGIVELSGGYAVITIPENLIDLLATYEEIEFIEKPKRLFFEVNEGRTASCINPIQAQPYNLSGEGVLIAIIDSGIDYSHPDFRNEDGTTRIEALWDQTIPGNPPPGFNIGTLYTRDQLNEALSLPMPDRLNVVPSTDISGHGTHVAGIAAGNGRASRGRYRGVAPASELLVVKLGESVGGSFPRTTQLMQGLEFVVNYAIALGRPLAVNISFGNNYGSHTGRSLLESFIDEIANRGRTSIVIGTGNEGAEGNHAGGILRMGTTEVVEFTVSEFEFSLNLQIWKNYFDHFDISITAPNGVRVGPVPRRLGTQQFQIAQTEILLYYGEPTPYNAQQEIYIEFIPIGTYINAGVWRIELVPRHIVVGNYDMWLPAGGVKNPATRFLLSNEFTTLTIPSTAYRAISVGAYNAYTGALAPFSGRGYTRDNQIKPDIVAPGVNINSCSPGGGYTVRSGTSMATPFVTGSAALLMEWGIVRGNDPYLYGEKLKAYLIDGARPLRIEDVYPNRTLGYGALCLEDTFRNIV</sequence>
<evidence type="ECO:0000256" key="6">
    <source>
        <dbReference type="PROSITE-ProRule" id="PRU01240"/>
    </source>
</evidence>
<dbReference type="Pfam" id="PF00082">
    <property type="entry name" value="Peptidase_S8"/>
    <property type="match status" value="2"/>
</dbReference>
<dbReference type="InterPro" id="IPR036852">
    <property type="entry name" value="Peptidase_S8/S53_dom_sf"/>
</dbReference>
<evidence type="ECO:0000313" key="11">
    <source>
        <dbReference type="Proteomes" id="UP000236497"/>
    </source>
</evidence>
<evidence type="ECO:0008006" key="12">
    <source>
        <dbReference type="Google" id="ProtNLM"/>
    </source>
</evidence>
<organism evidence="10 11">
    <name type="scientific">Herbinix hemicellulosilytica</name>
    <dbReference type="NCBI Taxonomy" id="1564487"/>
    <lineage>
        <taxon>Bacteria</taxon>
        <taxon>Bacillati</taxon>
        <taxon>Bacillota</taxon>
        <taxon>Clostridia</taxon>
        <taxon>Lachnospirales</taxon>
        <taxon>Lachnospiraceae</taxon>
        <taxon>Herbinix</taxon>
    </lineage>
</organism>
<dbReference type="Pfam" id="PF18425">
    <property type="entry name" value="CspB_prodomain"/>
    <property type="match status" value="1"/>
</dbReference>
<feature type="active site" description="Charge relay system" evidence="5 6">
    <location>
        <position position="133"/>
    </location>
</feature>
<gene>
    <name evidence="10" type="ORF">HHT355_1918</name>
</gene>
<accession>A0A0H5SHZ6</accession>
<dbReference type="InterPro" id="IPR023827">
    <property type="entry name" value="Peptidase_S8_Asp-AS"/>
</dbReference>
<comment type="similarity">
    <text evidence="1 6 7">Belongs to the peptidase S8 family.</text>
</comment>
<dbReference type="Gene3D" id="3.40.50.200">
    <property type="entry name" value="Peptidase S8/S53 domain"/>
    <property type="match status" value="1"/>
</dbReference>
<dbReference type="OrthoDB" id="9762689at2"/>
<protein>
    <recommendedName>
        <fullName evidence="12">Subtilase family protein</fullName>
    </recommendedName>
</protein>
<evidence type="ECO:0000256" key="2">
    <source>
        <dbReference type="ARBA" id="ARBA00022670"/>
    </source>
</evidence>
<keyword evidence="2 6" id="KW-0645">Protease</keyword>
<dbReference type="PANTHER" id="PTHR43806">
    <property type="entry name" value="PEPTIDASE S8"/>
    <property type="match status" value="1"/>
</dbReference>
<proteinExistence type="inferred from homology"/>
<dbReference type="InterPro" id="IPR000209">
    <property type="entry name" value="Peptidase_S8/S53_dom"/>
</dbReference>
<keyword evidence="11" id="KW-1185">Reference proteome</keyword>
<evidence type="ECO:0000256" key="7">
    <source>
        <dbReference type="RuleBase" id="RU003355"/>
    </source>
</evidence>
<dbReference type="InterPro" id="IPR041365">
    <property type="entry name" value="CspB_prodomain"/>
</dbReference>
<dbReference type="Proteomes" id="UP000236497">
    <property type="component" value="Unassembled WGS sequence"/>
</dbReference>
<name>A0A0H5SHZ6_HERHM</name>
<evidence type="ECO:0000256" key="4">
    <source>
        <dbReference type="ARBA" id="ARBA00022825"/>
    </source>
</evidence>
<keyword evidence="4 6" id="KW-0720">Serine protease</keyword>
<dbReference type="PROSITE" id="PS00137">
    <property type="entry name" value="SUBTILASE_HIS"/>
    <property type="match status" value="1"/>
</dbReference>
<dbReference type="AlphaFoldDB" id="A0A0H5SHZ6"/>
<evidence type="ECO:0000313" key="10">
    <source>
        <dbReference type="EMBL" id="CRZ35117.1"/>
    </source>
</evidence>
<dbReference type="InterPro" id="IPR034045">
    <property type="entry name" value="Pep_S8_CspA-like"/>
</dbReference>
<feature type="active site" description="Charge relay system" evidence="5 6">
    <location>
        <position position="515"/>
    </location>
</feature>
<dbReference type="InterPro" id="IPR015500">
    <property type="entry name" value="Peptidase_S8_subtilisin-rel"/>
</dbReference>
<dbReference type="PROSITE" id="PS51892">
    <property type="entry name" value="SUBTILASE"/>
    <property type="match status" value="1"/>
</dbReference>
<dbReference type="PROSITE" id="PS00136">
    <property type="entry name" value="SUBTILASE_ASP"/>
    <property type="match status" value="1"/>
</dbReference>